<dbReference type="GO" id="GO:0051287">
    <property type="term" value="F:NAD binding"/>
    <property type="evidence" value="ECO:0007669"/>
    <property type="project" value="InterPro"/>
</dbReference>
<dbReference type="PANTHER" id="PTHR43060:SF15">
    <property type="entry name" value="3-HYDROXYISOBUTYRATE DEHYDROGENASE-LIKE 1, MITOCHONDRIAL-RELATED"/>
    <property type="match status" value="1"/>
</dbReference>
<feature type="domain" description="6-phosphogluconate dehydrogenase NADP-binding" evidence="5">
    <location>
        <begin position="3"/>
        <end position="160"/>
    </location>
</feature>
<dbReference type="InterPro" id="IPR015815">
    <property type="entry name" value="HIBADH-related"/>
</dbReference>
<evidence type="ECO:0000256" key="4">
    <source>
        <dbReference type="PIRSR" id="PIRSR000103-1"/>
    </source>
</evidence>
<dbReference type="InterPro" id="IPR029154">
    <property type="entry name" value="HIBADH-like_NADP-bd"/>
</dbReference>
<dbReference type="PIRSF" id="PIRSF000103">
    <property type="entry name" value="HIBADH"/>
    <property type="match status" value="1"/>
</dbReference>
<dbReference type="SUPFAM" id="SSF48179">
    <property type="entry name" value="6-phosphogluconate dehydrogenase C-terminal domain-like"/>
    <property type="match status" value="1"/>
</dbReference>
<dbReference type="InterPro" id="IPR006115">
    <property type="entry name" value="6PGDH_NADP-bd"/>
</dbReference>
<evidence type="ECO:0000256" key="2">
    <source>
        <dbReference type="ARBA" id="ARBA00023002"/>
    </source>
</evidence>
<gene>
    <name evidence="7" type="ordered locus">Clole_2718</name>
</gene>
<dbReference type="HOGENOM" id="CLU_035117_1_0_9"/>
<dbReference type="Pfam" id="PF14833">
    <property type="entry name" value="NAD_binding_11"/>
    <property type="match status" value="1"/>
</dbReference>
<dbReference type="Gene3D" id="3.40.50.720">
    <property type="entry name" value="NAD(P)-binding Rossmann-like Domain"/>
    <property type="match status" value="1"/>
</dbReference>
<dbReference type="KEGG" id="cle:Clole_2718"/>
<dbReference type="GO" id="GO:0008679">
    <property type="term" value="F:2-hydroxy-3-oxopropionate reductase activity"/>
    <property type="evidence" value="ECO:0007669"/>
    <property type="project" value="UniProtKB-EC"/>
</dbReference>
<dbReference type="GO" id="GO:0050661">
    <property type="term" value="F:NADP binding"/>
    <property type="evidence" value="ECO:0007669"/>
    <property type="project" value="InterPro"/>
</dbReference>
<dbReference type="STRING" id="642492.Clole_2718"/>
<dbReference type="eggNOG" id="COG2084">
    <property type="taxonomic scope" value="Bacteria"/>
</dbReference>
<evidence type="ECO:0000256" key="3">
    <source>
        <dbReference type="ARBA" id="ARBA00023027"/>
    </source>
</evidence>
<sequence>MKQIAFIGVGVMGKSMVRNLMKSGYEVSIFTRTKEKVLDVIKEGAQWCEDIKTCVTGKDVVITIVGYPKDVEEVYFGENGILENSQPGAYIIDMTTTSPQLSKKIYEAARKKQMSALDAPVSGGDIGAQNGTLSIMVGGDREAFEVCQPIFECLGTNIIYEGQAGSGQHTKMANQIALAGIIAGVCEAMTYAKQVGLDVQTMLDSISKGAAGSWQMTNMAPRILKGDLNPGFFIKHYIKDMDIATEEADKVALHLQVLNEVLEMYRALDEKGLGDLGTQALIKYYEKK</sequence>
<organism evidence="7 8">
    <name type="scientific">Cellulosilyticum lentocellum (strain ATCC 49066 / DSM 5427 / NCIMB 11756 / RHM5)</name>
    <name type="common">Clostridium lentocellum</name>
    <dbReference type="NCBI Taxonomy" id="642492"/>
    <lineage>
        <taxon>Bacteria</taxon>
        <taxon>Bacillati</taxon>
        <taxon>Bacillota</taxon>
        <taxon>Clostridia</taxon>
        <taxon>Lachnospirales</taxon>
        <taxon>Cellulosilyticaceae</taxon>
        <taxon>Cellulosilyticum</taxon>
    </lineage>
</organism>
<dbReference type="EC" id="1.1.1.60" evidence="7"/>
<accession>F2JJC5</accession>
<evidence type="ECO:0000313" key="7">
    <source>
        <dbReference type="EMBL" id="ADZ84418.1"/>
    </source>
</evidence>
<reference evidence="7 8" key="1">
    <citation type="journal article" date="2011" name="J. Bacteriol.">
        <title>Complete genome sequence of the cellulose-degrading bacterium Cellulosilyticum lentocellum.</title>
        <authorList>
            <consortium name="US DOE Joint Genome Institute"/>
            <person name="Miller D.A."/>
            <person name="Suen G."/>
            <person name="Bruce D."/>
            <person name="Copeland A."/>
            <person name="Cheng J.F."/>
            <person name="Detter C."/>
            <person name="Goodwin L.A."/>
            <person name="Han C.S."/>
            <person name="Hauser L.J."/>
            <person name="Land M.L."/>
            <person name="Lapidus A."/>
            <person name="Lucas S."/>
            <person name="Meincke L."/>
            <person name="Pitluck S."/>
            <person name="Tapia R."/>
            <person name="Teshima H."/>
            <person name="Woyke T."/>
            <person name="Fox B.G."/>
            <person name="Angert E.R."/>
            <person name="Currie C.R."/>
        </authorList>
    </citation>
    <scope>NUCLEOTIDE SEQUENCE [LARGE SCALE GENOMIC DNA]</scope>
    <source>
        <strain evidence="8">ATCC 49066 / DSM 5427 / NCIMB 11756 / RHM5</strain>
    </source>
</reference>
<feature type="active site" evidence="4">
    <location>
        <position position="171"/>
    </location>
</feature>
<protein>
    <submittedName>
        <fullName evidence="7">2-hydroxy-3-oxopropionate reductase</fullName>
        <ecNumber evidence="7">1.1.1.60</ecNumber>
    </submittedName>
</protein>
<evidence type="ECO:0000259" key="6">
    <source>
        <dbReference type="Pfam" id="PF14833"/>
    </source>
</evidence>
<dbReference type="InterPro" id="IPR013328">
    <property type="entry name" value="6PGD_dom2"/>
</dbReference>
<keyword evidence="8" id="KW-1185">Reference proteome</keyword>
<comment type="similarity">
    <text evidence="1">Belongs to the HIBADH-related family.</text>
</comment>
<proteinExistence type="inferred from homology"/>
<name>F2JJC5_CELLD</name>
<dbReference type="PANTHER" id="PTHR43060">
    <property type="entry name" value="3-HYDROXYISOBUTYRATE DEHYDROGENASE-LIKE 1, MITOCHONDRIAL-RELATED"/>
    <property type="match status" value="1"/>
</dbReference>
<dbReference type="InterPro" id="IPR036291">
    <property type="entry name" value="NAD(P)-bd_dom_sf"/>
</dbReference>
<dbReference type="RefSeq" id="WP_013657711.1">
    <property type="nucleotide sequence ID" value="NC_015275.1"/>
</dbReference>
<evidence type="ECO:0000259" key="5">
    <source>
        <dbReference type="Pfam" id="PF03446"/>
    </source>
</evidence>
<dbReference type="EMBL" id="CP002582">
    <property type="protein sequence ID" value="ADZ84418.1"/>
    <property type="molecule type" value="Genomic_DNA"/>
</dbReference>
<dbReference type="InterPro" id="IPR008927">
    <property type="entry name" value="6-PGluconate_DH-like_C_sf"/>
</dbReference>
<dbReference type="SUPFAM" id="SSF51735">
    <property type="entry name" value="NAD(P)-binding Rossmann-fold domains"/>
    <property type="match status" value="1"/>
</dbReference>
<dbReference type="AlphaFoldDB" id="F2JJC5"/>
<keyword evidence="3" id="KW-0520">NAD</keyword>
<feature type="domain" description="3-hydroxyisobutyrate dehydrogenase-like NAD-binding" evidence="6">
    <location>
        <begin position="165"/>
        <end position="285"/>
    </location>
</feature>
<keyword evidence="2 7" id="KW-0560">Oxidoreductase</keyword>
<evidence type="ECO:0000313" key="8">
    <source>
        <dbReference type="Proteomes" id="UP000008467"/>
    </source>
</evidence>
<dbReference type="Proteomes" id="UP000008467">
    <property type="component" value="Chromosome"/>
</dbReference>
<dbReference type="Pfam" id="PF03446">
    <property type="entry name" value="NAD_binding_2"/>
    <property type="match status" value="1"/>
</dbReference>
<dbReference type="Gene3D" id="1.10.1040.10">
    <property type="entry name" value="N-(1-d-carboxylethyl)-l-norvaline Dehydrogenase, domain 2"/>
    <property type="match status" value="1"/>
</dbReference>
<evidence type="ECO:0000256" key="1">
    <source>
        <dbReference type="ARBA" id="ARBA00009080"/>
    </source>
</evidence>